<proteinExistence type="predicted"/>
<name>X0RYJ2_9ZZZZ</name>
<organism evidence="1">
    <name type="scientific">marine sediment metagenome</name>
    <dbReference type="NCBI Taxonomy" id="412755"/>
    <lineage>
        <taxon>unclassified sequences</taxon>
        <taxon>metagenomes</taxon>
        <taxon>ecological metagenomes</taxon>
    </lineage>
</organism>
<dbReference type="AlphaFoldDB" id="X0RYJ2"/>
<feature type="non-terminal residue" evidence="1">
    <location>
        <position position="92"/>
    </location>
</feature>
<comment type="caution">
    <text evidence="1">The sequence shown here is derived from an EMBL/GenBank/DDBJ whole genome shotgun (WGS) entry which is preliminary data.</text>
</comment>
<evidence type="ECO:0000313" key="1">
    <source>
        <dbReference type="EMBL" id="GAF68041.1"/>
    </source>
</evidence>
<gene>
    <name evidence="1" type="ORF">S01H1_16904</name>
</gene>
<protein>
    <recommendedName>
        <fullName evidence="2">B12-binding domain-containing protein</fullName>
    </recommendedName>
</protein>
<evidence type="ECO:0008006" key="2">
    <source>
        <dbReference type="Google" id="ProtNLM"/>
    </source>
</evidence>
<sequence>MGLPTTGVPLEEQTLKILFLYPRYPETFWGFKHALKFVSKKAAFPPLGLLTVAALLPPEWEKQLVDMNTDNLKDKDITWADYVFISAMDIQQ</sequence>
<accession>X0RYJ2</accession>
<dbReference type="EMBL" id="BARS01008926">
    <property type="protein sequence ID" value="GAF68041.1"/>
    <property type="molecule type" value="Genomic_DNA"/>
</dbReference>
<reference evidence="1" key="1">
    <citation type="journal article" date="2014" name="Front. Microbiol.">
        <title>High frequency of phylogenetically diverse reductive dehalogenase-homologous genes in deep subseafloor sedimentary metagenomes.</title>
        <authorList>
            <person name="Kawai M."/>
            <person name="Futagami T."/>
            <person name="Toyoda A."/>
            <person name="Takaki Y."/>
            <person name="Nishi S."/>
            <person name="Hori S."/>
            <person name="Arai W."/>
            <person name="Tsubouchi T."/>
            <person name="Morono Y."/>
            <person name="Uchiyama I."/>
            <person name="Ito T."/>
            <person name="Fujiyama A."/>
            <person name="Inagaki F."/>
            <person name="Takami H."/>
        </authorList>
    </citation>
    <scope>NUCLEOTIDE SEQUENCE</scope>
    <source>
        <strain evidence="1">Expedition CK06-06</strain>
    </source>
</reference>